<keyword evidence="2" id="KW-1185">Reference proteome</keyword>
<proteinExistence type="predicted"/>
<reference evidence="1 2" key="1">
    <citation type="journal article" date="2014" name="Front. Genet.">
        <title>Genome and metabolic network of "Candidatus Phaeomarinobacter ectocarpi" Ec32, a new candidate genus of Alphaproteobacteria frequently associated with brown algae.</title>
        <authorList>
            <person name="Dittami S.M."/>
            <person name="Barbeyron T."/>
            <person name="Boyen C."/>
            <person name="Cambefort J."/>
            <person name="Collet G."/>
            <person name="Delage L."/>
            <person name="Gobet A."/>
            <person name="Groisillier A."/>
            <person name="Leblanc C."/>
            <person name="Michel G."/>
            <person name="Scornet D."/>
            <person name="Siegel A."/>
            <person name="Tapia J.E."/>
            <person name="Tonon T."/>
        </authorList>
    </citation>
    <scope>NUCLEOTIDE SEQUENCE [LARGE SCALE GENOMIC DNA]</scope>
    <source>
        <strain evidence="1 2">Ec32</strain>
    </source>
</reference>
<gene>
    <name evidence="1" type="ORF">BN1012_Phect1815</name>
</gene>
<evidence type="ECO:0000313" key="1">
    <source>
        <dbReference type="EMBL" id="CDO60029.1"/>
    </source>
</evidence>
<evidence type="ECO:0000313" key="2">
    <source>
        <dbReference type="Proteomes" id="UP000032160"/>
    </source>
</evidence>
<dbReference type="HOGENOM" id="CLU_1080483_0_0_5"/>
<accession>X5MFP4</accession>
<dbReference type="Proteomes" id="UP000032160">
    <property type="component" value="Chromosome I"/>
</dbReference>
<dbReference type="PATRIC" id="fig|1458461.3.peg.1819"/>
<organism evidence="1 2">
    <name type="scientific">Candidatus Phaeomarinibacter ectocarpi</name>
    <dbReference type="NCBI Taxonomy" id="1458461"/>
    <lineage>
        <taxon>Bacteria</taxon>
        <taxon>Pseudomonadati</taxon>
        <taxon>Pseudomonadota</taxon>
        <taxon>Alphaproteobacteria</taxon>
        <taxon>Hyphomicrobiales</taxon>
        <taxon>Parvibaculaceae</taxon>
        <taxon>Candidatus Phaeomarinibacter</taxon>
    </lineage>
</organism>
<dbReference type="AlphaFoldDB" id="X5MFP4"/>
<dbReference type="EMBL" id="HG966617">
    <property type="protein sequence ID" value="CDO60029.1"/>
    <property type="molecule type" value="Genomic_DNA"/>
</dbReference>
<name>X5MFP4_9HYPH</name>
<sequence length="257" mass="28751">MPLSIDAALFKGDALAVQNVIGTMGAGNGSGTIAGDEAKDVRGIKSREEKKRDEASLNRTLLQIQLQEQYDELIDRQNWLADEMERLKGEIGAIDREISFLQQFQSEDDMLDENGALKPEIERYLRERGKNPDEMTPHEAWLLMQQREANSHDARAEKVDEYNDHAEESRANAEKLDQIEDRAATAGVDIDSTKRPDVEAVKPLVREYAPGDAADVELLSWIDDEKAAIETAADEVHEENQLDTVRRAAGFDFNGIG</sequence>
<protein>
    <submittedName>
        <fullName evidence="1">Uncharacterized protein</fullName>
    </submittedName>
</protein>
<dbReference type="KEGG" id="pect:BN1012_Phect1815"/>